<feature type="domain" description="Nose resistant-to-fluoxetine protein N-terminal" evidence="1">
    <location>
        <begin position="56"/>
        <end position="197"/>
    </location>
</feature>
<evidence type="ECO:0000313" key="2">
    <source>
        <dbReference type="EMBL" id="PVD35694.1"/>
    </source>
</evidence>
<name>A0A2T7PQJ5_POMCA</name>
<dbReference type="AlphaFoldDB" id="A0A2T7PQJ5"/>
<evidence type="ECO:0000259" key="1">
    <source>
        <dbReference type="SMART" id="SM00703"/>
    </source>
</evidence>
<gene>
    <name evidence="2" type="ORF">C0Q70_02657</name>
</gene>
<reference evidence="2 3" key="1">
    <citation type="submission" date="2018-04" db="EMBL/GenBank/DDBJ databases">
        <title>The genome of golden apple snail Pomacea canaliculata provides insight into stress tolerance and invasive adaptation.</title>
        <authorList>
            <person name="Liu C."/>
            <person name="Liu B."/>
            <person name="Ren Y."/>
            <person name="Zhang Y."/>
            <person name="Wang H."/>
            <person name="Li S."/>
            <person name="Jiang F."/>
            <person name="Yin L."/>
            <person name="Zhang G."/>
            <person name="Qian W."/>
            <person name="Fan W."/>
        </authorList>
    </citation>
    <scope>NUCLEOTIDE SEQUENCE [LARGE SCALE GENOMIC DNA]</scope>
    <source>
        <strain evidence="2">SZHN2017</strain>
        <tissue evidence="2">Muscle</tissue>
    </source>
</reference>
<accession>A0A2T7PQJ5</accession>
<organism evidence="2 3">
    <name type="scientific">Pomacea canaliculata</name>
    <name type="common">Golden apple snail</name>
    <dbReference type="NCBI Taxonomy" id="400727"/>
    <lineage>
        <taxon>Eukaryota</taxon>
        <taxon>Metazoa</taxon>
        <taxon>Spiralia</taxon>
        <taxon>Lophotrochozoa</taxon>
        <taxon>Mollusca</taxon>
        <taxon>Gastropoda</taxon>
        <taxon>Caenogastropoda</taxon>
        <taxon>Architaenioglossa</taxon>
        <taxon>Ampullarioidea</taxon>
        <taxon>Ampullariidae</taxon>
        <taxon>Pomacea</taxon>
    </lineage>
</organism>
<dbReference type="EMBL" id="PZQS01000002">
    <property type="protein sequence ID" value="PVD35694.1"/>
    <property type="molecule type" value="Genomic_DNA"/>
</dbReference>
<protein>
    <recommendedName>
        <fullName evidence="1">Nose resistant-to-fluoxetine protein N-terminal domain-containing protein</fullName>
    </recommendedName>
</protein>
<evidence type="ECO:0000313" key="3">
    <source>
        <dbReference type="Proteomes" id="UP000245119"/>
    </source>
</evidence>
<keyword evidence="3" id="KW-1185">Reference proteome</keyword>
<dbReference type="Pfam" id="PF20146">
    <property type="entry name" value="NRF"/>
    <property type="match status" value="1"/>
</dbReference>
<proteinExistence type="predicted"/>
<dbReference type="SMART" id="SM00703">
    <property type="entry name" value="NRF"/>
    <property type="match status" value="1"/>
</dbReference>
<comment type="caution">
    <text evidence="2">The sequence shown here is derived from an EMBL/GenBank/DDBJ whole genome shotgun (WGS) entry which is preliminary data.</text>
</comment>
<dbReference type="InterPro" id="IPR006621">
    <property type="entry name" value="Nose-resist-to-fluoxetine_N"/>
</dbReference>
<dbReference type="PANTHER" id="PTHR11161">
    <property type="entry name" value="O-ACYLTRANSFERASE"/>
    <property type="match status" value="1"/>
</dbReference>
<dbReference type="PANTHER" id="PTHR11161:SF0">
    <property type="entry name" value="O-ACYLTRANSFERASE LIKE PROTEIN"/>
    <property type="match status" value="1"/>
</dbReference>
<dbReference type="InterPro" id="IPR052728">
    <property type="entry name" value="O2_lipid_transport_reg"/>
</dbReference>
<dbReference type="OrthoDB" id="207378at2759"/>
<sequence length="234" mass="25431">MGTSNDSILNLINAFSQNGSFDFGAILSSLSGGGSISSLLGGVLQSQLANLPQTFSPQCLSDIEEFQNGLNRLDTWTIEMLDAMGKPQAGMLKGQKTFAGQYDECREISYEMQSGHVIQGQFCTPQVMLDFSSLGELASGRVSLVMRMFQGPLTMLLTPLYVDMCLPASCTDADVFVLFESPVENLGAKLTAASCVKDKDPTTDAGFWFGYVCVMMYISNTLVKKAFLRVEEID</sequence>
<dbReference type="Proteomes" id="UP000245119">
    <property type="component" value="Linkage Group LG2"/>
</dbReference>